<feature type="transmembrane region" description="Helical" evidence="14">
    <location>
        <begin position="45"/>
        <end position="68"/>
    </location>
</feature>
<accession>A0A7W9BJ71</accession>
<feature type="transmembrane region" description="Helical" evidence="14">
    <location>
        <begin position="158"/>
        <end position="177"/>
    </location>
</feature>
<evidence type="ECO:0000256" key="6">
    <source>
        <dbReference type="ARBA" id="ARBA00022847"/>
    </source>
</evidence>
<name>A0A7W9BJ71_9RHOB</name>
<keyword evidence="4" id="KW-1003">Cell membrane</keyword>
<feature type="transmembrane region" description="Helical" evidence="14">
    <location>
        <begin position="80"/>
        <end position="99"/>
    </location>
</feature>
<proteinExistence type="inferred from homology"/>
<evidence type="ECO:0000256" key="3">
    <source>
        <dbReference type="ARBA" id="ARBA00022448"/>
    </source>
</evidence>
<dbReference type="Gene3D" id="1.20.1730.10">
    <property type="entry name" value="Sodium/glucose cotransporter"/>
    <property type="match status" value="1"/>
</dbReference>
<organism evidence="15 16">
    <name type="scientific">Yoonia ponticola</name>
    <dbReference type="NCBI Taxonomy" id="1524255"/>
    <lineage>
        <taxon>Bacteria</taxon>
        <taxon>Pseudomonadati</taxon>
        <taxon>Pseudomonadota</taxon>
        <taxon>Alphaproteobacteria</taxon>
        <taxon>Rhodobacterales</taxon>
        <taxon>Paracoccaceae</taxon>
        <taxon>Yoonia</taxon>
    </lineage>
</organism>
<evidence type="ECO:0000313" key="16">
    <source>
        <dbReference type="Proteomes" id="UP000535415"/>
    </source>
</evidence>
<dbReference type="Pfam" id="PF00474">
    <property type="entry name" value="SSF"/>
    <property type="match status" value="1"/>
</dbReference>
<feature type="transmembrane region" description="Helical" evidence="14">
    <location>
        <begin position="6"/>
        <end position="24"/>
    </location>
</feature>
<sequence>MTLSLVIWGVVIYVALSLFVAYLSRVETSSSMTDYFLGGRKMGGVVSALSYSATTYSAFMMVGLAGLTYRGGVGALGFEIIYFAGVSLVAIFGPRFWSVGRKYGFVSPYEMLGARYANRWVAVAAGLVSLVFLIPYSAVQLAGVGYLLSGMTGGEIPFGIGILVATLLAIVFSYVAGIRSVMWTDSLQAVVMIIAAVLVTVLVVSKLGGFSGMFASLSETRPEMLSVPGPGFFSFTTFLGLSLPWVFFSISNPQVSQRLFMPSSLGAMRRMLLIFLCFGLVYTLVSVLWGFAAVVAFPDLERPDLATSALLSSDMVPPVLGVIVMVGILAAAVSTIDSILLTLSSIFARDVFGNLGGTQNDLRQLGISKLVIPVISLLALAFAWMEFSMIAILAVGASVGLVLTVPATVGAFFWRRGTGAGALASIVGSVIVVVTMYLTGNSLFGLSAGIVGLPVATLLFIGVSLATKADTAHADEFMQVASAVISKRSS</sequence>
<evidence type="ECO:0000256" key="12">
    <source>
        <dbReference type="ARBA" id="ARBA00033708"/>
    </source>
</evidence>
<feature type="transmembrane region" description="Helical" evidence="14">
    <location>
        <begin position="365"/>
        <end position="384"/>
    </location>
</feature>
<dbReference type="GO" id="GO:0015293">
    <property type="term" value="F:symporter activity"/>
    <property type="evidence" value="ECO:0007669"/>
    <property type="project" value="UniProtKB-KW"/>
</dbReference>
<evidence type="ECO:0000256" key="13">
    <source>
        <dbReference type="RuleBase" id="RU362091"/>
    </source>
</evidence>
<keyword evidence="10 14" id="KW-0472">Membrane</keyword>
<dbReference type="PANTHER" id="PTHR48086">
    <property type="entry name" value="SODIUM/PROLINE SYMPORTER-RELATED"/>
    <property type="match status" value="1"/>
</dbReference>
<feature type="transmembrane region" description="Helical" evidence="14">
    <location>
        <begin position="444"/>
        <end position="466"/>
    </location>
</feature>
<keyword evidence="8" id="KW-0915">Sodium</keyword>
<dbReference type="RefSeq" id="WP_183526962.1">
    <property type="nucleotide sequence ID" value="NZ_JACIJM010000003.1"/>
</dbReference>
<keyword evidence="3" id="KW-0813">Transport</keyword>
<feature type="transmembrane region" description="Helical" evidence="14">
    <location>
        <begin position="189"/>
        <end position="211"/>
    </location>
</feature>
<comment type="catalytic activity">
    <reaction evidence="12">
        <text>L-proline(in) + Na(+)(in) = L-proline(out) + Na(+)(out)</text>
        <dbReference type="Rhea" id="RHEA:28967"/>
        <dbReference type="ChEBI" id="CHEBI:29101"/>
        <dbReference type="ChEBI" id="CHEBI:60039"/>
    </reaction>
</comment>
<evidence type="ECO:0000313" key="15">
    <source>
        <dbReference type="EMBL" id="MBB5721548.1"/>
    </source>
</evidence>
<dbReference type="CDD" id="cd10322">
    <property type="entry name" value="SLC5sbd"/>
    <property type="match status" value="1"/>
</dbReference>
<evidence type="ECO:0000256" key="1">
    <source>
        <dbReference type="ARBA" id="ARBA00004651"/>
    </source>
</evidence>
<dbReference type="PANTHER" id="PTHR48086:SF3">
    <property type="entry name" value="SODIUM_PROLINE SYMPORTER"/>
    <property type="match status" value="1"/>
</dbReference>
<keyword evidence="11" id="KW-0739">Sodium transport</keyword>
<comment type="subcellular location">
    <subcellularLocation>
        <location evidence="1">Cell membrane</location>
        <topology evidence="1">Multi-pass membrane protein</topology>
    </subcellularLocation>
</comment>
<keyword evidence="16" id="KW-1185">Reference proteome</keyword>
<evidence type="ECO:0000256" key="8">
    <source>
        <dbReference type="ARBA" id="ARBA00023053"/>
    </source>
</evidence>
<evidence type="ECO:0000256" key="10">
    <source>
        <dbReference type="ARBA" id="ARBA00023136"/>
    </source>
</evidence>
<dbReference type="InterPro" id="IPR001734">
    <property type="entry name" value="Na/solute_symporter"/>
</dbReference>
<feature type="transmembrane region" description="Helical" evidence="14">
    <location>
        <begin position="120"/>
        <end position="138"/>
    </location>
</feature>
<evidence type="ECO:0000256" key="4">
    <source>
        <dbReference type="ARBA" id="ARBA00022475"/>
    </source>
</evidence>
<comment type="similarity">
    <text evidence="2 13">Belongs to the sodium:solute symporter (SSF) (TC 2.A.21) family.</text>
</comment>
<gene>
    <name evidence="15" type="ORF">FHS72_001160</name>
</gene>
<comment type="caution">
    <text evidence="15">The sequence shown here is derived from an EMBL/GenBank/DDBJ whole genome shotgun (WGS) entry which is preliminary data.</text>
</comment>
<dbReference type="InterPro" id="IPR038377">
    <property type="entry name" value="Na/Glc_symporter_sf"/>
</dbReference>
<dbReference type="InterPro" id="IPR050277">
    <property type="entry name" value="Sodium:Solute_Symporter"/>
</dbReference>
<dbReference type="GO" id="GO:0005886">
    <property type="term" value="C:plasma membrane"/>
    <property type="evidence" value="ECO:0007669"/>
    <property type="project" value="UniProtKB-SubCell"/>
</dbReference>
<feature type="transmembrane region" description="Helical" evidence="14">
    <location>
        <begin position="271"/>
        <end position="298"/>
    </location>
</feature>
<dbReference type="EMBL" id="JACIJM010000003">
    <property type="protein sequence ID" value="MBB5721548.1"/>
    <property type="molecule type" value="Genomic_DNA"/>
</dbReference>
<evidence type="ECO:0000256" key="11">
    <source>
        <dbReference type="ARBA" id="ARBA00023201"/>
    </source>
</evidence>
<dbReference type="AlphaFoldDB" id="A0A7W9BJ71"/>
<evidence type="ECO:0000256" key="9">
    <source>
        <dbReference type="ARBA" id="ARBA00023065"/>
    </source>
</evidence>
<evidence type="ECO:0000256" key="14">
    <source>
        <dbReference type="SAM" id="Phobius"/>
    </source>
</evidence>
<dbReference type="Proteomes" id="UP000535415">
    <property type="component" value="Unassembled WGS sequence"/>
</dbReference>
<feature type="transmembrane region" description="Helical" evidence="14">
    <location>
        <begin position="390"/>
        <end position="413"/>
    </location>
</feature>
<keyword evidence="7 14" id="KW-1133">Transmembrane helix</keyword>
<keyword evidence="9" id="KW-0406">Ion transport</keyword>
<evidence type="ECO:0000256" key="7">
    <source>
        <dbReference type="ARBA" id="ARBA00022989"/>
    </source>
</evidence>
<protein>
    <submittedName>
        <fullName evidence="15">SSS family solute:Na+ symporter</fullName>
    </submittedName>
</protein>
<reference evidence="15 16" key="1">
    <citation type="submission" date="2020-08" db="EMBL/GenBank/DDBJ databases">
        <title>Genomic Encyclopedia of Type Strains, Phase IV (KMG-IV): sequencing the most valuable type-strain genomes for metagenomic binning, comparative biology and taxonomic classification.</title>
        <authorList>
            <person name="Goeker M."/>
        </authorList>
    </citation>
    <scope>NUCLEOTIDE SEQUENCE [LARGE SCALE GENOMIC DNA]</scope>
    <source>
        <strain evidence="15 16">DSM 101064</strain>
    </source>
</reference>
<dbReference type="GO" id="GO:0006814">
    <property type="term" value="P:sodium ion transport"/>
    <property type="evidence" value="ECO:0007669"/>
    <property type="project" value="UniProtKB-KW"/>
</dbReference>
<evidence type="ECO:0000256" key="5">
    <source>
        <dbReference type="ARBA" id="ARBA00022692"/>
    </source>
</evidence>
<keyword evidence="5 14" id="KW-0812">Transmembrane</keyword>
<feature type="transmembrane region" description="Helical" evidence="14">
    <location>
        <begin position="318"/>
        <end position="344"/>
    </location>
</feature>
<keyword evidence="6" id="KW-0769">Symport</keyword>
<feature type="transmembrane region" description="Helical" evidence="14">
    <location>
        <begin position="231"/>
        <end position="250"/>
    </location>
</feature>
<feature type="transmembrane region" description="Helical" evidence="14">
    <location>
        <begin position="420"/>
        <end position="438"/>
    </location>
</feature>
<evidence type="ECO:0000256" key="2">
    <source>
        <dbReference type="ARBA" id="ARBA00006434"/>
    </source>
</evidence>
<dbReference type="PROSITE" id="PS50283">
    <property type="entry name" value="NA_SOLUT_SYMP_3"/>
    <property type="match status" value="1"/>
</dbReference>